<sequence length="82" mass="9167">MKGTTGIISRKQTAEIRAAALGDVKKPLVARNNHLSGHCKIQIFILLQCSRHHLLVLHPLRVRSTSWPCVALEYRAMANGLR</sequence>
<organism evidence="1">
    <name type="scientific">Oceaniferula spumae</name>
    <dbReference type="NCBI Taxonomy" id="2979115"/>
    <lineage>
        <taxon>Bacteria</taxon>
        <taxon>Pseudomonadati</taxon>
        <taxon>Verrucomicrobiota</taxon>
        <taxon>Verrucomicrobiia</taxon>
        <taxon>Verrucomicrobiales</taxon>
        <taxon>Verrucomicrobiaceae</taxon>
        <taxon>Oceaniferula</taxon>
    </lineage>
</organism>
<protein>
    <submittedName>
        <fullName evidence="1">Uncharacterized protein</fullName>
    </submittedName>
</protein>
<name>A0AAT9FK00_9BACT</name>
<reference evidence="1" key="1">
    <citation type="submission" date="2024-07" db="EMBL/GenBank/DDBJ databases">
        <title>Complete genome sequence of Verrucomicrobiaceae bacterium NT6N.</title>
        <authorList>
            <person name="Huang C."/>
            <person name="Takami H."/>
            <person name="Hamasaki K."/>
        </authorList>
    </citation>
    <scope>NUCLEOTIDE SEQUENCE</scope>
    <source>
        <strain evidence="1">NT6N</strain>
    </source>
</reference>
<dbReference type="KEGG" id="osu:NT6N_13640"/>
<gene>
    <name evidence="1" type="ORF">NT6N_13640</name>
</gene>
<accession>A0AAT9FK00</accession>
<proteinExistence type="predicted"/>
<dbReference type="AlphaFoldDB" id="A0AAT9FK00"/>
<evidence type="ECO:0000313" key="1">
    <source>
        <dbReference type="EMBL" id="BDS06324.1"/>
    </source>
</evidence>
<dbReference type="EMBL" id="AP026866">
    <property type="protein sequence ID" value="BDS06324.1"/>
    <property type="molecule type" value="Genomic_DNA"/>
</dbReference>